<name>A0A1B2HSG5_9PSEU</name>
<accession>A0A1B2HSG5</accession>
<dbReference type="EMBL" id="CP016793">
    <property type="protein sequence ID" value="ANZ40642.1"/>
    <property type="molecule type" value="Genomic_DNA"/>
</dbReference>
<keyword evidence="2" id="KW-1185">Reference proteome</keyword>
<protein>
    <submittedName>
        <fullName evidence="1">Uncharacterized protein</fullName>
    </submittedName>
</protein>
<sequence length="282" mass="31866">MVIGWLLRAIASSPVIVLPAFAHTLFQPLHRAIGWLAWPALFIAIYLFVRLCALPLYHFGGHLVLAAKRRLARSAAEVMARDSRPPVLYLRTFHSDHAAGRVSVRYAPTLYGLNLRTEEESLARVFARYGPLVGLGDPAEDTLRPGAARIHSTDERWQADVIALMDQARLVILRIDCCSDALRWELRESVTRLEPHQLLLLVPADYTTYHRFCDQINAEELLPHPLPPFTHVAGNVRLSFMAVIYFCETWTPHLATISLFHSNVERDLAADLKPVFAHLDRA</sequence>
<dbReference type="Proteomes" id="UP000093053">
    <property type="component" value="Chromosome"/>
</dbReference>
<evidence type="ECO:0000313" key="1">
    <source>
        <dbReference type="EMBL" id="ANZ40642.1"/>
    </source>
</evidence>
<proteinExistence type="predicted"/>
<gene>
    <name evidence="1" type="ORF">BBK82_36215</name>
</gene>
<dbReference type="STRING" id="1586287.BBK82_36215"/>
<dbReference type="AlphaFoldDB" id="A0A1B2HSG5"/>
<reference evidence="1 2" key="1">
    <citation type="submission" date="2016-07" db="EMBL/GenBank/DDBJ databases">
        <title>Complete genome sequence of the Lentzea guizhouensis DHS C013.</title>
        <authorList>
            <person name="Cao C."/>
        </authorList>
    </citation>
    <scope>NUCLEOTIDE SEQUENCE [LARGE SCALE GENOMIC DNA]</scope>
    <source>
        <strain evidence="1 2">DHS C013</strain>
    </source>
</reference>
<organism evidence="1 2">
    <name type="scientific">Lentzea guizhouensis</name>
    <dbReference type="NCBI Taxonomy" id="1586287"/>
    <lineage>
        <taxon>Bacteria</taxon>
        <taxon>Bacillati</taxon>
        <taxon>Actinomycetota</taxon>
        <taxon>Actinomycetes</taxon>
        <taxon>Pseudonocardiales</taxon>
        <taxon>Pseudonocardiaceae</taxon>
        <taxon>Lentzea</taxon>
    </lineage>
</organism>
<dbReference type="KEGG" id="led:BBK82_36215"/>
<evidence type="ECO:0000313" key="2">
    <source>
        <dbReference type="Proteomes" id="UP000093053"/>
    </source>
</evidence>